<dbReference type="Pfam" id="PF07690">
    <property type="entry name" value="MFS_1"/>
    <property type="match status" value="1"/>
</dbReference>
<comment type="subcellular location">
    <subcellularLocation>
        <location evidence="1">Cell membrane</location>
        <topology evidence="1">Multi-pass membrane protein</topology>
    </subcellularLocation>
</comment>
<dbReference type="AlphaFoldDB" id="A0A0P9C500"/>
<protein>
    <recommendedName>
        <fullName evidence="8">Major facilitator superfamily (MFS) profile domain-containing protein</fullName>
    </recommendedName>
</protein>
<evidence type="ECO:0000256" key="6">
    <source>
        <dbReference type="ARBA" id="ARBA00023136"/>
    </source>
</evidence>
<feature type="transmembrane region" description="Helical" evidence="7">
    <location>
        <begin position="264"/>
        <end position="289"/>
    </location>
</feature>
<dbReference type="PANTHER" id="PTHR23513:SF6">
    <property type="entry name" value="MAJOR FACILITATOR SUPERFAMILY ASSOCIATED DOMAIN-CONTAINING PROTEIN"/>
    <property type="match status" value="1"/>
</dbReference>
<evidence type="ECO:0000256" key="7">
    <source>
        <dbReference type="SAM" id="Phobius"/>
    </source>
</evidence>
<evidence type="ECO:0000313" key="10">
    <source>
        <dbReference type="Proteomes" id="UP000050482"/>
    </source>
</evidence>
<dbReference type="PRINTS" id="PR01988">
    <property type="entry name" value="EXPORTERBACE"/>
</dbReference>
<dbReference type="EMBL" id="LJCO01000100">
    <property type="protein sequence ID" value="KPV39910.1"/>
    <property type="molecule type" value="Genomic_DNA"/>
</dbReference>
<dbReference type="PROSITE" id="PS50850">
    <property type="entry name" value="MFS"/>
    <property type="match status" value="1"/>
</dbReference>
<dbReference type="GO" id="GO:0022857">
    <property type="term" value="F:transmembrane transporter activity"/>
    <property type="evidence" value="ECO:0007669"/>
    <property type="project" value="InterPro"/>
</dbReference>
<organism evidence="9 10">
    <name type="scientific">Alicyclobacillus ferrooxydans</name>
    <dbReference type="NCBI Taxonomy" id="471514"/>
    <lineage>
        <taxon>Bacteria</taxon>
        <taxon>Bacillati</taxon>
        <taxon>Bacillota</taxon>
        <taxon>Bacilli</taxon>
        <taxon>Bacillales</taxon>
        <taxon>Alicyclobacillaceae</taxon>
        <taxon>Alicyclobacillus</taxon>
    </lineage>
</organism>
<gene>
    <name evidence="9" type="ORF">AN477_22120</name>
</gene>
<dbReference type="InterPro" id="IPR011701">
    <property type="entry name" value="MFS"/>
</dbReference>
<feature type="transmembrane region" description="Helical" evidence="7">
    <location>
        <begin position="213"/>
        <end position="234"/>
    </location>
</feature>
<evidence type="ECO:0000259" key="8">
    <source>
        <dbReference type="PROSITE" id="PS50850"/>
    </source>
</evidence>
<proteinExistence type="predicted"/>
<evidence type="ECO:0000256" key="4">
    <source>
        <dbReference type="ARBA" id="ARBA00022692"/>
    </source>
</evidence>
<evidence type="ECO:0000313" key="9">
    <source>
        <dbReference type="EMBL" id="KPV39910.1"/>
    </source>
</evidence>
<keyword evidence="6 7" id="KW-0472">Membrane</keyword>
<dbReference type="InterPro" id="IPR022324">
    <property type="entry name" value="Bacilysin_exporter_BacE_put"/>
</dbReference>
<feature type="transmembrane region" description="Helical" evidence="7">
    <location>
        <begin position="181"/>
        <end position="201"/>
    </location>
</feature>
<feature type="transmembrane region" description="Helical" evidence="7">
    <location>
        <begin position="301"/>
        <end position="323"/>
    </location>
</feature>
<evidence type="ECO:0000256" key="5">
    <source>
        <dbReference type="ARBA" id="ARBA00022989"/>
    </source>
</evidence>
<accession>A0A0P9C500</accession>
<dbReference type="STRING" id="471514.AN477_22120"/>
<keyword evidence="10" id="KW-1185">Reference proteome</keyword>
<evidence type="ECO:0000256" key="3">
    <source>
        <dbReference type="ARBA" id="ARBA00022475"/>
    </source>
</evidence>
<evidence type="ECO:0000256" key="2">
    <source>
        <dbReference type="ARBA" id="ARBA00022448"/>
    </source>
</evidence>
<keyword evidence="5 7" id="KW-1133">Transmembrane helix</keyword>
<dbReference type="GO" id="GO:0005886">
    <property type="term" value="C:plasma membrane"/>
    <property type="evidence" value="ECO:0007669"/>
    <property type="project" value="UniProtKB-SubCell"/>
</dbReference>
<keyword evidence="3" id="KW-1003">Cell membrane</keyword>
<keyword evidence="4 7" id="KW-0812">Transmembrane</keyword>
<dbReference type="PANTHER" id="PTHR23513">
    <property type="entry name" value="INTEGRAL MEMBRANE EFFLUX PROTEIN-RELATED"/>
    <property type="match status" value="1"/>
</dbReference>
<dbReference type="PATRIC" id="fig|471514.4.peg.3867"/>
<feature type="transmembrane region" description="Helical" evidence="7">
    <location>
        <begin position="241"/>
        <end position="258"/>
    </location>
</feature>
<dbReference type="SUPFAM" id="SSF103473">
    <property type="entry name" value="MFS general substrate transporter"/>
    <property type="match status" value="1"/>
</dbReference>
<dbReference type="InterPro" id="IPR020846">
    <property type="entry name" value="MFS_dom"/>
</dbReference>
<sequence>MSTVSIATVVPMIVIGPIAGTLVDRWHKRTAMVLSDIIRAITIAALTALLATGHLSAWMLIAGAVLNSTVGTVYNPANSSMLPLLVGRQNLQKTNSISQGTNVITGMIGPFLGGFLVAHVSMTAAFLVNAAAYLASVLSLLFVRPHEDAHDHVELSTKQLLVEMKDGFDVIRSIPLLRKMIPVALIANFLLAPFDLILIQYCSNTLHGGAQLFGTLGSCFSAGMLIGAAVAGLATKKIKKGHLIGVTFVLFGVMMMLMSQTRVIWVALTLAGLMGLFNMAMNITLMTMIQVQIPQEKMGRVFGTMGTVFQGAQPFAQAFAGFLLSAFQVPVLMLTIGILATTDALYAATRKEVRQYT</sequence>
<dbReference type="Proteomes" id="UP000050482">
    <property type="component" value="Unassembled WGS sequence"/>
</dbReference>
<evidence type="ECO:0000256" key="1">
    <source>
        <dbReference type="ARBA" id="ARBA00004651"/>
    </source>
</evidence>
<dbReference type="InterPro" id="IPR036259">
    <property type="entry name" value="MFS_trans_sf"/>
</dbReference>
<keyword evidence="2" id="KW-0813">Transport</keyword>
<dbReference type="Gene3D" id="1.20.1250.20">
    <property type="entry name" value="MFS general substrate transporter like domains"/>
    <property type="match status" value="1"/>
</dbReference>
<feature type="transmembrane region" description="Helical" evidence="7">
    <location>
        <begin position="329"/>
        <end position="348"/>
    </location>
</feature>
<reference evidence="9 10" key="1">
    <citation type="submission" date="2015-09" db="EMBL/GenBank/DDBJ databases">
        <title>Draft genome sequence of Alicyclobacillus ferrooxydans DSM 22381.</title>
        <authorList>
            <person name="Hemp J."/>
        </authorList>
    </citation>
    <scope>NUCLEOTIDE SEQUENCE [LARGE SCALE GENOMIC DNA]</scope>
    <source>
        <strain evidence="9 10">TC-34</strain>
    </source>
</reference>
<name>A0A0P9C500_9BACL</name>
<feature type="transmembrane region" description="Helical" evidence="7">
    <location>
        <begin position="6"/>
        <end position="23"/>
    </location>
</feature>
<dbReference type="CDD" id="cd06173">
    <property type="entry name" value="MFS_MefA_like"/>
    <property type="match status" value="1"/>
</dbReference>
<feature type="transmembrane region" description="Helical" evidence="7">
    <location>
        <begin position="124"/>
        <end position="143"/>
    </location>
</feature>
<feature type="domain" description="Major facilitator superfamily (MFS) profile" evidence="8">
    <location>
        <begin position="1"/>
        <end position="148"/>
    </location>
</feature>
<comment type="caution">
    <text evidence="9">The sequence shown here is derived from an EMBL/GenBank/DDBJ whole genome shotgun (WGS) entry which is preliminary data.</text>
</comment>